<organism evidence="2 3">
    <name type="scientific">Streptomyces triticiradicis</name>
    <dbReference type="NCBI Taxonomy" id="2651189"/>
    <lineage>
        <taxon>Bacteria</taxon>
        <taxon>Bacillati</taxon>
        <taxon>Actinomycetota</taxon>
        <taxon>Actinomycetes</taxon>
        <taxon>Kitasatosporales</taxon>
        <taxon>Streptomycetaceae</taxon>
        <taxon>Streptomyces</taxon>
    </lineage>
</organism>
<feature type="region of interest" description="Disordered" evidence="1">
    <location>
        <begin position="61"/>
        <end position="130"/>
    </location>
</feature>
<evidence type="ECO:0000256" key="1">
    <source>
        <dbReference type="SAM" id="MobiDB-lite"/>
    </source>
</evidence>
<dbReference type="RefSeq" id="WP_151468525.1">
    <property type="nucleotide sequence ID" value="NZ_WBKG01000004.1"/>
</dbReference>
<sequence length="130" mass="14250">MESVHWAPPPPVQDPPIYRALMRAWADRGRALPGQHDPEWARLVAPSVMYGYGRFGALTEPREEERFAPGRDPREDGHLDVPGDPRREFRASTAPRGEFGAGTAPRGEFGAGADPRVGLSPSRDPRGAAR</sequence>
<reference evidence="2 3" key="1">
    <citation type="submission" date="2019-09" db="EMBL/GenBank/DDBJ databases">
        <title>Isolation and identification of active actinomycetes.</title>
        <authorList>
            <person name="Yu Z."/>
            <person name="Han C."/>
            <person name="Yu B."/>
        </authorList>
    </citation>
    <scope>NUCLEOTIDE SEQUENCE [LARGE SCALE GENOMIC DNA]</scope>
    <source>
        <strain evidence="2 3">NEAU-H2</strain>
    </source>
</reference>
<evidence type="ECO:0000313" key="2">
    <source>
        <dbReference type="EMBL" id="KAB1989560.1"/>
    </source>
</evidence>
<keyword evidence="3" id="KW-1185">Reference proteome</keyword>
<dbReference type="EMBL" id="WBKG01000004">
    <property type="protein sequence ID" value="KAB1989560.1"/>
    <property type="molecule type" value="Genomic_DNA"/>
</dbReference>
<gene>
    <name evidence="2" type="ORF">F8144_07995</name>
</gene>
<evidence type="ECO:0000313" key="3">
    <source>
        <dbReference type="Proteomes" id="UP000442990"/>
    </source>
</evidence>
<accession>A0A7J5DLH1</accession>
<dbReference type="Proteomes" id="UP000442990">
    <property type="component" value="Unassembled WGS sequence"/>
</dbReference>
<proteinExistence type="predicted"/>
<dbReference type="AlphaFoldDB" id="A0A7J5DLH1"/>
<comment type="caution">
    <text evidence="2">The sequence shown here is derived from an EMBL/GenBank/DDBJ whole genome shotgun (WGS) entry which is preliminary data.</text>
</comment>
<name>A0A7J5DLH1_9ACTN</name>
<protein>
    <submittedName>
        <fullName evidence="2">Uncharacterized protein</fullName>
    </submittedName>
</protein>
<feature type="compositionally biased region" description="Basic and acidic residues" evidence="1">
    <location>
        <begin position="61"/>
        <end position="90"/>
    </location>
</feature>